<dbReference type="AlphaFoldDB" id="A0A1I3VCG0"/>
<dbReference type="PROSITE" id="PS51708">
    <property type="entry name" value="CHAD"/>
    <property type="match status" value="1"/>
</dbReference>
<name>A0A1I3VCG0_9RHOB</name>
<evidence type="ECO:0000313" key="2">
    <source>
        <dbReference type="EMBL" id="SFJ92830.1"/>
    </source>
</evidence>
<dbReference type="Gene3D" id="1.40.20.10">
    <property type="entry name" value="CHAD domain"/>
    <property type="match status" value="1"/>
</dbReference>
<evidence type="ECO:0000313" key="3">
    <source>
        <dbReference type="Proteomes" id="UP000199630"/>
    </source>
</evidence>
<dbReference type="PANTHER" id="PTHR39339:SF1">
    <property type="entry name" value="CHAD DOMAIN-CONTAINING PROTEIN"/>
    <property type="match status" value="1"/>
</dbReference>
<keyword evidence="3" id="KW-1185">Reference proteome</keyword>
<dbReference type="PANTHER" id="PTHR39339">
    <property type="entry name" value="SLR1444 PROTEIN"/>
    <property type="match status" value="1"/>
</dbReference>
<proteinExistence type="predicted"/>
<dbReference type="Proteomes" id="UP000199630">
    <property type="component" value="Unassembled WGS sequence"/>
</dbReference>
<dbReference type="OrthoDB" id="9810907at2"/>
<protein>
    <submittedName>
        <fullName evidence="2">CHAD domain-containing protein</fullName>
    </submittedName>
</protein>
<dbReference type="InterPro" id="IPR038186">
    <property type="entry name" value="CHAD_dom_sf"/>
</dbReference>
<reference evidence="3" key="1">
    <citation type="submission" date="2016-10" db="EMBL/GenBank/DDBJ databases">
        <authorList>
            <person name="Varghese N."/>
            <person name="Submissions S."/>
        </authorList>
    </citation>
    <scope>NUCLEOTIDE SEQUENCE [LARGE SCALE GENOMIC DNA]</scope>
    <source>
        <strain evidence="3">DSM 26471</strain>
    </source>
</reference>
<dbReference type="SMART" id="SM00880">
    <property type="entry name" value="CHAD"/>
    <property type="match status" value="1"/>
</dbReference>
<dbReference type="Pfam" id="PF05235">
    <property type="entry name" value="CHAD"/>
    <property type="match status" value="1"/>
</dbReference>
<evidence type="ECO:0000259" key="1">
    <source>
        <dbReference type="PROSITE" id="PS51708"/>
    </source>
</evidence>
<dbReference type="EMBL" id="FORH01000007">
    <property type="protein sequence ID" value="SFJ92830.1"/>
    <property type="molecule type" value="Genomic_DNA"/>
</dbReference>
<dbReference type="InterPro" id="IPR007899">
    <property type="entry name" value="CHAD_dom"/>
</dbReference>
<organism evidence="2 3">
    <name type="scientific">Celeribacter neptunius</name>
    <dbReference type="NCBI Taxonomy" id="588602"/>
    <lineage>
        <taxon>Bacteria</taxon>
        <taxon>Pseudomonadati</taxon>
        <taxon>Pseudomonadota</taxon>
        <taxon>Alphaproteobacteria</taxon>
        <taxon>Rhodobacterales</taxon>
        <taxon>Roseobacteraceae</taxon>
        <taxon>Celeribacter</taxon>
    </lineage>
</organism>
<feature type="domain" description="CHAD" evidence="1">
    <location>
        <begin position="9"/>
        <end position="293"/>
    </location>
</feature>
<accession>A0A1I3VCG0</accession>
<gene>
    <name evidence="2" type="ORF">SAMN04487991_3302</name>
</gene>
<dbReference type="STRING" id="588602.SAMN04487991_3302"/>
<sequence length="295" mass="34103">MSDRIRRKDPDMTRALRRLAADRLDRAIAETAAHSLEDRMRAVHNIRRRIKELRGLLRLVQPDFKGFHDSDRALRDIARELSEMRDAKVRLDTFLQLADLVDLSSPSCTRYRSRLEAARIEAYGSDSAELRLKQVREDLRAFRAASQSWQLQHAGRKAVFPGLRATYAAGYTDLARARESHAPEDFHDWRKHVKYHAYHAYILTPIWPEAMMAHSTAATQLGSLLGQHHDLVVLAEEARKAGISTENVQTIEKAMEKRRKVLERQAFRDGARLFADTPEALGRRWSIWYRLWQAG</sequence>